<proteinExistence type="predicted"/>
<evidence type="ECO:0000256" key="1">
    <source>
        <dbReference type="SAM" id="Phobius"/>
    </source>
</evidence>
<keyword evidence="3" id="KW-1185">Reference proteome</keyword>
<accession>A0A937JPI7</accession>
<feature type="transmembrane region" description="Helical" evidence="1">
    <location>
        <begin position="85"/>
        <end position="106"/>
    </location>
</feature>
<sequence>MVEAGPPSPPRPWSRGMLSGVLAGGLASVASTATIGRVWAACDIGAGAGADSATLLFLAPVIWVAAAVPWVVLHGTLGRRHPRAALTAGLAFTVWFTWFLVTWLGMADSYPAPVCPGNVPPWWPGFIPV</sequence>
<evidence type="ECO:0000313" key="3">
    <source>
        <dbReference type="Proteomes" id="UP000661858"/>
    </source>
</evidence>
<dbReference type="AlphaFoldDB" id="A0A937JPI7"/>
<gene>
    <name evidence="2" type="ORF">JK359_10970</name>
</gene>
<name>A0A937JPI7_9ACTN</name>
<evidence type="ECO:0000313" key="2">
    <source>
        <dbReference type="EMBL" id="MBL1082498.1"/>
    </source>
</evidence>
<keyword evidence="1" id="KW-0472">Membrane</keyword>
<keyword evidence="1" id="KW-0812">Transmembrane</keyword>
<dbReference type="Proteomes" id="UP000661858">
    <property type="component" value="Unassembled WGS sequence"/>
</dbReference>
<feature type="transmembrane region" description="Helical" evidence="1">
    <location>
        <begin position="56"/>
        <end position="73"/>
    </location>
</feature>
<keyword evidence="1" id="KW-1133">Transmembrane helix</keyword>
<comment type="caution">
    <text evidence="2">The sequence shown here is derived from an EMBL/GenBank/DDBJ whole genome shotgun (WGS) entry which is preliminary data.</text>
</comment>
<dbReference type="EMBL" id="JAERRK010000004">
    <property type="protein sequence ID" value="MBL1082498.1"/>
    <property type="molecule type" value="Genomic_DNA"/>
</dbReference>
<organism evidence="2 3">
    <name type="scientific">Streptomyces actinomycinicus</name>
    <dbReference type="NCBI Taxonomy" id="1695166"/>
    <lineage>
        <taxon>Bacteria</taxon>
        <taxon>Bacillati</taxon>
        <taxon>Actinomycetota</taxon>
        <taxon>Actinomycetes</taxon>
        <taxon>Kitasatosporales</taxon>
        <taxon>Streptomycetaceae</taxon>
        <taxon>Streptomyces</taxon>
    </lineage>
</organism>
<reference evidence="2" key="1">
    <citation type="submission" date="2021-01" db="EMBL/GenBank/DDBJ databases">
        <title>WGS of actinomycetes isolated from Thailand.</title>
        <authorList>
            <person name="Thawai C."/>
        </authorList>
    </citation>
    <scope>NUCLEOTIDE SEQUENCE</scope>
    <source>
        <strain evidence="2">RCU-197</strain>
    </source>
</reference>
<protein>
    <submittedName>
        <fullName evidence="2">Uncharacterized protein</fullName>
    </submittedName>
</protein>